<evidence type="ECO:0000256" key="6">
    <source>
        <dbReference type="SAM" id="Phobius"/>
    </source>
</evidence>
<dbReference type="InterPro" id="IPR011701">
    <property type="entry name" value="MFS"/>
</dbReference>
<keyword evidence="4 6" id="KW-1133">Transmembrane helix</keyword>
<evidence type="ECO:0000256" key="1">
    <source>
        <dbReference type="ARBA" id="ARBA00004651"/>
    </source>
</evidence>
<feature type="transmembrane region" description="Helical" evidence="6">
    <location>
        <begin position="152"/>
        <end position="180"/>
    </location>
</feature>
<gene>
    <name evidence="7" type="ORF">DVH29_15560</name>
</gene>
<feature type="transmembrane region" description="Helical" evidence="6">
    <location>
        <begin position="251"/>
        <end position="275"/>
    </location>
</feature>
<feature type="transmembrane region" description="Helical" evidence="6">
    <location>
        <begin position="219"/>
        <end position="245"/>
    </location>
</feature>
<accession>A0A369VZ24</accession>
<reference evidence="8" key="1">
    <citation type="submission" date="2018-07" db="EMBL/GenBank/DDBJ databases">
        <authorList>
            <person name="Liu B.-T."/>
            <person name="Du Z."/>
        </authorList>
    </citation>
    <scope>NUCLEOTIDE SEQUENCE [LARGE SCALE GENOMIC DNA]</scope>
    <source>
        <strain evidence="8">XYN52</strain>
    </source>
</reference>
<keyword evidence="8" id="KW-1185">Reference proteome</keyword>
<evidence type="ECO:0000256" key="2">
    <source>
        <dbReference type="ARBA" id="ARBA00022475"/>
    </source>
</evidence>
<name>A0A369VZ24_9HYPH</name>
<dbReference type="Proteomes" id="UP000253759">
    <property type="component" value="Unassembled WGS sequence"/>
</dbReference>
<organism evidence="7 8">
    <name type="scientific">Pelagibacterium lacus</name>
    <dbReference type="NCBI Taxonomy" id="2282655"/>
    <lineage>
        <taxon>Bacteria</taxon>
        <taxon>Pseudomonadati</taxon>
        <taxon>Pseudomonadota</taxon>
        <taxon>Alphaproteobacteria</taxon>
        <taxon>Hyphomicrobiales</taxon>
        <taxon>Devosiaceae</taxon>
        <taxon>Pelagibacterium</taxon>
    </lineage>
</organism>
<feature type="transmembrane region" description="Helical" evidence="6">
    <location>
        <begin position="308"/>
        <end position="328"/>
    </location>
</feature>
<dbReference type="AlphaFoldDB" id="A0A369VZ24"/>
<proteinExistence type="predicted"/>
<dbReference type="SUPFAM" id="SSF103473">
    <property type="entry name" value="MFS general substrate transporter"/>
    <property type="match status" value="1"/>
</dbReference>
<dbReference type="InterPro" id="IPR036259">
    <property type="entry name" value="MFS_trans_sf"/>
</dbReference>
<protein>
    <submittedName>
        <fullName evidence="7">MFS transporter</fullName>
    </submittedName>
</protein>
<sequence length="400" mass="40879">MRSFSFLRLWIGSTASGLATWALSFVLGLAVLEGTLSAVDLGLALAARTVGFLLAVSVGGVLADRSGRRNVVLYASLAGGIGISIITVGVAFASTYALLAVSLGAMIAGVGQGACRPAYQALVPLIVSIENLQSANAAMSVSVRVTNLVGPAAATALALMAGLSVALCAILALWMISAIVPSWPNENSRQSSKAVSGLSLATFFSDLAEGVDEARRHPWFLAGLGALTAVIAAGYSVTGVLVPIISRDLYGGAILLTGSATGYTLGALFGAIIVSRWRPTNAGWWALGGLGLYCLVPLSLLIQAHVAVPILAFVLAGLGIELFNVPWFTATQREIAPDKLARVSSLDFLLSYGLAPAGLALIAPAANVFGYNAVLAISGAICLLAPLAACVVPSCRTLRT</sequence>
<evidence type="ECO:0000313" key="7">
    <source>
        <dbReference type="EMBL" id="RDE07654.1"/>
    </source>
</evidence>
<feature type="transmembrane region" description="Helical" evidence="6">
    <location>
        <begin position="43"/>
        <end position="64"/>
    </location>
</feature>
<evidence type="ECO:0000256" key="3">
    <source>
        <dbReference type="ARBA" id="ARBA00022692"/>
    </source>
</evidence>
<keyword evidence="5 6" id="KW-0472">Membrane</keyword>
<feature type="transmembrane region" description="Helical" evidence="6">
    <location>
        <begin position="340"/>
        <end position="363"/>
    </location>
</feature>
<dbReference type="Pfam" id="PF07690">
    <property type="entry name" value="MFS_1"/>
    <property type="match status" value="1"/>
</dbReference>
<dbReference type="OrthoDB" id="9809918at2"/>
<comment type="caution">
    <text evidence="7">The sequence shown here is derived from an EMBL/GenBank/DDBJ whole genome shotgun (WGS) entry which is preliminary data.</text>
</comment>
<dbReference type="GO" id="GO:0005886">
    <property type="term" value="C:plasma membrane"/>
    <property type="evidence" value="ECO:0007669"/>
    <property type="project" value="UniProtKB-SubCell"/>
</dbReference>
<feature type="transmembrane region" description="Helical" evidence="6">
    <location>
        <begin position="369"/>
        <end position="392"/>
    </location>
</feature>
<dbReference type="RefSeq" id="WP_114647108.1">
    <property type="nucleotide sequence ID" value="NZ_QQNH01000044.1"/>
</dbReference>
<dbReference type="PANTHER" id="PTHR23513">
    <property type="entry name" value="INTEGRAL MEMBRANE EFFLUX PROTEIN-RELATED"/>
    <property type="match status" value="1"/>
</dbReference>
<feature type="transmembrane region" description="Helical" evidence="6">
    <location>
        <begin position="7"/>
        <end position="31"/>
    </location>
</feature>
<comment type="subcellular location">
    <subcellularLocation>
        <location evidence="1">Cell membrane</location>
        <topology evidence="1">Multi-pass membrane protein</topology>
    </subcellularLocation>
</comment>
<keyword evidence="2" id="KW-1003">Cell membrane</keyword>
<dbReference type="EMBL" id="QQNH01000044">
    <property type="protein sequence ID" value="RDE07654.1"/>
    <property type="molecule type" value="Genomic_DNA"/>
</dbReference>
<evidence type="ECO:0000256" key="5">
    <source>
        <dbReference type="ARBA" id="ARBA00023136"/>
    </source>
</evidence>
<dbReference type="CDD" id="cd06173">
    <property type="entry name" value="MFS_MefA_like"/>
    <property type="match status" value="1"/>
</dbReference>
<keyword evidence="3 6" id="KW-0812">Transmembrane</keyword>
<evidence type="ECO:0000313" key="8">
    <source>
        <dbReference type="Proteomes" id="UP000253759"/>
    </source>
</evidence>
<feature type="transmembrane region" description="Helical" evidence="6">
    <location>
        <begin position="71"/>
        <end position="99"/>
    </location>
</feature>
<dbReference type="GO" id="GO:0022857">
    <property type="term" value="F:transmembrane transporter activity"/>
    <property type="evidence" value="ECO:0007669"/>
    <property type="project" value="InterPro"/>
</dbReference>
<dbReference type="PANTHER" id="PTHR23513:SF6">
    <property type="entry name" value="MAJOR FACILITATOR SUPERFAMILY ASSOCIATED DOMAIN-CONTAINING PROTEIN"/>
    <property type="match status" value="1"/>
</dbReference>
<evidence type="ECO:0000256" key="4">
    <source>
        <dbReference type="ARBA" id="ARBA00022989"/>
    </source>
</evidence>
<dbReference type="Gene3D" id="1.20.1250.20">
    <property type="entry name" value="MFS general substrate transporter like domains"/>
    <property type="match status" value="1"/>
</dbReference>
<feature type="transmembrane region" description="Helical" evidence="6">
    <location>
        <begin position="282"/>
        <end position="302"/>
    </location>
</feature>